<dbReference type="OrthoDB" id="198652at2759"/>
<comment type="caution">
    <text evidence="1">The sequence shown here is derived from an EMBL/GenBank/DDBJ whole genome shotgun (WGS) entry which is preliminary data.</text>
</comment>
<sequence>MSAVILVHSFWQICQINTINGQHHVDCCNAFGGQWSGDLFITFMSLVLWITKTWKDVNELNAFVDDNYGIVHEGEGHNYFGYSEPRWMPVEQFWTLLLWDKLSIPHKAKKQSHGQGIIILGIEVNANKLTLTLTPDRITALIVQLNCFIIPADGKASRFCLHEWNQLAGWINWSLNVFPLLWPCLSNVYSKIAGLIRPNRQVCVNVTTPNDLAWAQQHLL</sequence>
<protein>
    <submittedName>
        <fullName evidence="1">Uncharacterized protein</fullName>
    </submittedName>
</protein>
<reference evidence="1" key="1">
    <citation type="submission" date="2020-11" db="EMBL/GenBank/DDBJ databases">
        <authorList>
            <consortium name="DOE Joint Genome Institute"/>
            <person name="Ahrendt S."/>
            <person name="Riley R."/>
            <person name="Andreopoulos W."/>
            <person name="Labutti K."/>
            <person name="Pangilinan J."/>
            <person name="Ruiz-Duenas F.J."/>
            <person name="Barrasa J.M."/>
            <person name="Sanchez-Garcia M."/>
            <person name="Camarero S."/>
            <person name="Miyauchi S."/>
            <person name="Serrano A."/>
            <person name="Linde D."/>
            <person name="Babiker R."/>
            <person name="Drula E."/>
            <person name="Ayuso-Fernandez I."/>
            <person name="Pacheco R."/>
            <person name="Padilla G."/>
            <person name="Ferreira P."/>
            <person name="Barriuso J."/>
            <person name="Kellner H."/>
            <person name="Castanera R."/>
            <person name="Alfaro M."/>
            <person name="Ramirez L."/>
            <person name="Pisabarro A.G."/>
            <person name="Kuo A."/>
            <person name="Tritt A."/>
            <person name="Lipzen A."/>
            <person name="He G."/>
            <person name="Yan M."/>
            <person name="Ng V."/>
            <person name="Cullen D."/>
            <person name="Martin F."/>
            <person name="Rosso M.-N."/>
            <person name="Henrissat B."/>
            <person name="Hibbett D."/>
            <person name="Martinez A.T."/>
            <person name="Grigoriev I.V."/>
        </authorList>
    </citation>
    <scope>NUCLEOTIDE SEQUENCE</scope>
    <source>
        <strain evidence="1">MF-IS2</strain>
    </source>
</reference>
<keyword evidence="2" id="KW-1185">Reference proteome</keyword>
<gene>
    <name evidence="1" type="ORF">P691DRAFT_689443</name>
</gene>
<dbReference type="AlphaFoldDB" id="A0A9P5WX22"/>
<accession>A0A9P5WX22</accession>
<evidence type="ECO:0000313" key="2">
    <source>
        <dbReference type="Proteomes" id="UP000807342"/>
    </source>
</evidence>
<name>A0A9P5WX22_9AGAR</name>
<proteinExistence type="predicted"/>
<dbReference type="EMBL" id="MU153244">
    <property type="protein sequence ID" value="KAF9439860.1"/>
    <property type="molecule type" value="Genomic_DNA"/>
</dbReference>
<organism evidence="1 2">
    <name type="scientific">Macrolepiota fuliginosa MF-IS2</name>
    <dbReference type="NCBI Taxonomy" id="1400762"/>
    <lineage>
        <taxon>Eukaryota</taxon>
        <taxon>Fungi</taxon>
        <taxon>Dikarya</taxon>
        <taxon>Basidiomycota</taxon>
        <taxon>Agaricomycotina</taxon>
        <taxon>Agaricomycetes</taxon>
        <taxon>Agaricomycetidae</taxon>
        <taxon>Agaricales</taxon>
        <taxon>Agaricineae</taxon>
        <taxon>Agaricaceae</taxon>
        <taxon>Macrolepiota</taxon>
    </lineage>
</organism>
<dbReference type="Proteomes" id="UP000807342">
    <property type="component" value="Unassembled WGS sequence"/>
</dbReference>
<evidence type="ECO:0000313" key="1">
    <source>
        <dbReference type="EMBL" id="KAF9439860.1"/>
    </source>
</evidence>